<accession>A0A4Q2UI19</accession>
<dbReference type="Proteomes" id="UP000290407">
    <property type="component" value="Unassembled WGS sequence"/>
</dbReference>
<keyword evidence="4 6" id="KW-1133">Transmembrane helix</keyword>
<feature type="domain" description="ABC3 transporter permease C-terminal" evidence="7">
    <location>
        <begin position="677"/>
        <end position="787"/>
    </location>
</feature>
<evidence type="ECO:0000259" key="7">
    <source>
        <dbReference type="Pfam" id="PF02687"/>
    </source>
</evidence>
<evidence type="ECO:0000256" key="3">
    <source>
        <dbReference type="ARBA" id="ARBA00022692"/>
    </source>
</evidence>
<evidence type="ECO:0000313" key="9">
    <source>
        <dbReference type="EMBL" id="RYC68834.1"/>
    </source>
</evidence>
<evidence type="ECO:0000313" key="10">
    <source>
        <dbReference type="Proteomes" id="UP000290407"/>
    </source>
</evidence>
<feature type="transmembrane region" description="Helical" evidence="6">
    <location>
        <begin position="430"/>
        <end position="450"/>
    </location>
</feature>
<dbReference type="PANTHER" id="PTHR30572">
    <property type="entry name" value="MEMBRANE COMPONENT OF TRANSPORTER-RELATED"/>
    <property type="match status" value="1"/>
</dbReference>
<evidence type="ECO:0000256" key="5">
    <source>
        <dbReference type="ARBA" id="ARBA00023136"/>
    </source>
</evidence>
<feature type="transmembrane region" description="Helical" evidence="6">
    <location>
        <begin position="727"/>
        <end position="747"/>
    </location>
</feature>
<comment type="subcellular location">
    <subcellularLocation>
        <location evidence="1">Cell membrane</location>
        <topology evidence="1">Multi-pass membrane protein</topology>
    </subcellularLocation>
</comment>
<proteinExistence type="predicted"/>
<feature type="transmembrane region" description="Helical" evidence="6">
    <location>
        <begin position="379"/>
        <end position="410"/>
    </location>
</feature>
<reference evidence="9 10" key="1">
    <citation type="submission" date="2019-01" db="EMBL/GenBank/DDBJ databases">
        <title>Spirosoma flava sp. nov., a propanil-degrading bacterium isolated from herbicide-contaminated soil.</title>
        <authorList>
            <person name="Zhang L."/>
            <person name="Jiang J.-D."/>
        </authorList>
    </citation>
    <scope>NUCLEOTIDE SEQUENCE [LARGE SCALE GENOMIC DNA]</scope>
    <source>
        <strain evidence="9 10">TY50</strain>
    </source>
</reference>
<evidence type="ECO:0000259" key="8">
    <source>
        <dbReference type="Pfam" id="PF12704"/>
    </source>
</evidence>
<keyword evidence="5 6" id="KW-0472">Membrane</keyword>
<name>A0A4Q2UI19_9BACT</name>
<evidence type="ECO:0000256" key="1">
    <source>
        <dbReference type="ARBA" id="ARBA00004651"/>
    </source>
</evidence>
<feature type="transmembrane region" description="Helical" evidence="6">
    <location>
        <begin position="678"/>
        <end position="700"/>
    </location>
</feature>
<dbReference type="Pfam" id="PF12704">
    <property type="entry name" value="MacB_PCD"/>
    <property type="match status" value="1"/>
</dbReference>
<dbReference type="GO" id="GO:0005886">
    <property type="term" value="C:plasma membrane"/>
    <property type="evidence" value="ECO:0007669"/>
    <property type="project" value="UniProtKB-SubCell"/>
</dbReference>
<feature type="transmembrane region" description="Helical" evidence="6">
    <location>
        <begin position="759"/>
        <end position="779"/>
    </location>
</feature>
<organism evidence="9 10">
    <name type="scientific">Spirosoma sordidisoli</name>
    <dbReference type="NCBI Taxonomy" id="2502893"/>
    <lineage>
        <taxon>Bacteria</taxon>
        <taxon>Pseudomonadati</taxon>
        <taxon>Bacteroidota</taxon>
        <taxon>Cytophagia</taxon>
        <taxon>Cytophagales</taxon>
        <taxon>Cytophagaceae</taxon>
        <taxon>Spirosoma</taxon>
    </lineage>
</organism>
<dbReference type="EMBL" id="SBLB01000004">
    <property type="protein sequence ID" value="RYC68834.1"/>
    <property type="molecule type" value="Genomic_DNA"/>
</dbReference>
<dbReference type="AlphaFoldDB" id="A0A4Q2UI19"/>
<dbReference type="Pfam" id="PF02687">
    <property type="entry name" value="FtsX"/>
    <property type="match status" value="2"/>
</dbReference>
<feature type="domain" description="ABC3 transporter permease C-terminal" evidence="7">
    <location>
        <begin position="295"/>
        <end position="405"/>
    </location>
</feature>
<sequence length="799" mass="88320">MLTNYLRIAWRNLRAQRNYTFINAVGLTIGMAGGLLIFVFLRHHLSVDRHHAQLDRLFRVNTDLHLADGTIEYNPESPLPMAQTLRRDYPQVEQAAFLIMNRQLTVSIRQPGATAPVRFLEHKGTGLAEPEWFDILSYTWLRGDSRTALREPGSVVLTESWAKKYFGDTNPIGRRMTLNNSVAATVTGVLADPPLMTDTNLGLFISMSTLKQLIPEYDETGWYWLNSTNRLYVKLRQPEAAASLEASFPALSKKHYGADAHVFQFHLQSLRAIHTDVKRGGETIRASLLWALGTIGGLLVLAACINFVNLATVQALRRRKEVGIRKTLGSSRWQLIGQFLLETALITGVAAGLALLLVAGLLPAFADWVKLPLSLRPDWLTAVGVGGLVVSVVLLAGAYPALVLSGFAPWAALRGKGLSATGAGLTVRRVLVVAQFVVCQALLVASVVVASQIRYIQKADLGFTQNNVVVVALPNREKSAREAFQQQLASYPDVRSISFSHRAPASAQLFGGQFRFNGRADWEAYPVRDRLADANYLATYGLTLLAGRNIASSDTIREYLINETLLHKLGFRDPQQVLGKTLQYHLSPVPLPIVGVVKDFHEKSLREPIAPCLIASQSSWYAQAGIQISGRTRPQTMQRIQEVWQRLYPADVFEYQFLDEQVAAFYETETLVARLVNVFTGVAILICCLGLYGLIAHVVIQRTREIGVRKVLGASVTSIVALLSKDFLQLVAVAIVIASPLTWYVMGQWLQGFAYRAELTWWFFALAGLVSVSIALMSISFQSIKAALANPVQSLRSET</sequence>
<keyword evidence="3 6" id="KW-0812">Transmembrane</keyword>
<dbReference type="InterPro" id="IPR003838">
    <property type="entry name" value="ABC3_permease_C"/>
</dbReference>
<feature type="transmembrane region" description="Helical" evidence="6">
    <location>
        <begin position="288"/>
        <end position="312"/>
    </location>
</feature>
<feature type="transmembrane region" description="Helical" evidence="6">
    <location>
        <begin position="333"/>
        <end position="359"/>
    </location>
</feature>
<dbReference type="InterPro" id="IPR025857">
    <property type="entry name" value="MacB_PCD"/>
</dbReference>
<gene>
    <name evidence="9" type="ORF">EQG79_15560</name>
</gene>
<feature type="domain" description="MacB-like periplasmic core" evidence="8">
    <location>
        <begin position="20"/>
        <end position="248"/>
    </location>
</feature>
<feature type="transmembrane region" description="Helical" evidence="6">
    <location>
        <begin position="21"/>
        <end position="41"/>
    </location>
</feature>
<dbReference type="InterPro" id="IPR050250">
    <property type="entry name" value="Macrolide_Exporter_MacB"/>
</dbReference>
<keyword evidence="2" id="KW-1003">Cell membrane</keyword>
<protein>
    <submittedName>
        <fullName evidence="9">FtsX-like permease family protein</fullName>
    </submittedName>
</protein>
<evidence type="ECO:0000256" key="6">
    <source>
        <dbReference type="SAM" id="Phobius"/>
    </source>
</evidence>
<dbReference type="GO" id="GO:0022857">
    <property type="term" value="F:transmembrane transporter activity"/>
    <property type="evidence" value="ECO:0007669"/>
    <property type="project" value="TreeGrafter"/>
</dbReference>
<dbReference type="PANTHER" id="PTHR30572:SF18">
    <property type="entry name" value="ABC-TYPE MACROLIDE FAMILY EXPORT SYSTEM PERMEASE COMPONENT 2"/>
    <property type="match status" value="1"/>
</dbReference>
<dbReference type="RefSeq" id="WP_129602430.1">
    <property type="nucleotide sequence ID" value="NZ_SBLB01000004.1"/>
</dbReference>
<comment type="caution">
    <text evidence="9">The sequence shown here is derived from an EMBL/GenBank/DDBJ whole genome shotgun (WGS) entry which is preliminary data.</text>
</comment>
<evidence type="ECO:0000256" key="4">
    <source>
        <dbReference type="ARBA" id="ARBA00022989"/>
    </source>
</evidence>
<evidence type="ECO:0000256" key="2">
    <source>
        <dbReference type="ARBA" id="ARBA00022475"/>
    </source>
</evidence>
<keyword evidence="10" id="KW-1185">Reference proteome</keyword>